<dbReference type="InterPro" id="IPR041916">
    <property type="entry name" value="Anti_sigma_zinc_sf"/>
</dbReference>
<evidence type="ECO:0000313" key="1">
    <source>
        <dbReference type="EMBL" id="TKC86925.1"/>
    </source>
</evidence>
<sequence length="274" mass="29106">MKVDETLLMAYVDGELPQAQLAEVEAFIAGSAEAAELVKMLRASQADYRAAFEQQALPPLPASLVGSIDALIREHRDAADSPRSAAGAPRRSRLRTVPSWLAAACVAGAFCTGLLLRPAPPAATTVAASGMSPWVTAAADYQSLYTRDTVAYTQADMNGAATVVEDVRAKDHLDVHVPDLSRAGLEFKAIRRLNFHNKPLVQIVYLPKEGPPVALCVIREPKSDAALQARTVDAMQVVTWRQAQLGYALIGKPGSADLEAIGKQIAGRGTGALL</sequence>
<comment type="caution">
    <text evidence="1">The sequence shown here is derived from an EMBL/GenBank/DDBJ whole genome shotgun (WGS) entry which is preliminary data.</text>
</comment>
<organism evidence="1 2">
    <name type="scientific">Trinickia terrae</name>
    <dbReference type="NCBI Taxonomy" id="2571161"/>
    <lineage>
        <taxon>Bacteria</taxon>
        <taxon>Pseudomonadati</taxon>
        <taxon>Pseudomonadota</taxon>
        <taxon>Betaproteobacteria</taxon>
        <taxon>Burkholderiales</taxon>
        <taxon>Burkholderiaceae</taxon>
        <taxon>Trinickia</taxon>
    </lineage>
</organism>
<name>A0A4U1I1D6_9BURK</name>
<dbReference type="OrthoDB" id="6843348at2"/>
<dbReference type="AlphaFoldDB" id="A0A4U1I1D6"/>
<proteinExistence type="predicted"/>
<gene>
    <name evidence="1" type="ORF">FAZ69_20080</name>
</gene>
<dbReference type="Gene3D" id="1.10.10.1320">
    <property type="entry name" value="Anti-sigma factor, zinc-finger domain"/>
    <property type="match status" value="1"/>
</dbReference>
<protein>
    <submittedName>
        <fullName evidence="1">Anti-sigma factor</fullName>
    </submittedName>
</protein>
<dbReference type="Proteomes" id="UP000305539">
    <property type="component" value="Unassembled WGS sequence"/>
</dbReference>
<dbReference type="EMBL" id="SWJE01000010">
    <property type="protein sequence ID" value="TKC86925.1"/>
    <property type="molecule type" value="Genomic_DNA"/>
</dbReference>
<dbReference type="RefSeq" id="WP_136896818.1">
    <property type="nucleotide sequence ID" value="NZ_SWJE01000010.1"/>
</dbReference>
<keyword evidence="2" id="KW-1185">Reference proteome</keyword>
<reference evidence="1 2" key="1">
    <citation type="submission" date="2019-04" db="EMBL/GenBank/DDBJ databases">
        <title>Trinickia sp. 7GSK02, isolated from subtropical forest soil.</title>
        <authorList>
            <person name="Gao Z.-H."/>
            <person name="Qiu L.-H."/>
        </authorList>
    </citation>
    <scope>NUCLEOTIDE SEQUENCE [LARGE SCALE GENOMIC DNA]</scope>
    <source>
        <strain evidence="1 2">7GSK02</strain>
    </source>
</reference>
<accession>A0A4U1I1D6</accession>
<evidence type="ECO:0000313" key="2">
    <source>
        <dbReference type="Proteomes" id="UP000305539"/>
    </source>
</evidence>